<evidence type="ECO:0000256" key="1">
    <source>
        <dbReference type="SAM" id="Phobius"/>
    </source>
</evidence>
<keyword evidence="1" id="KW-0812">Transmembrane</keyword>
<keyword evidence="3" id="KW-1185">Reference proteome</keyword>
<evidence type="ECO:0000313" key="2">
    <source>
        <dbReference type="EMBL" id="MBP1987190.1"/>
    </source>
</evidence>
<accession>A0A8T4GXN2</accession>
<protein>
    <submittedName>
        <fullName evidence="2">Uncharacterized protein</fullName>
    </submittedName>
</protein>
<sequence length="59" mass="5766">MAGALLNMGYAWAAAIVAVLGVITTMLVTDDPAGNSTASNVTAIAVTVFTVAVVASVAL</sequence>
<organism evidence="2 3">
    <name type="scientific">Halolamina salifodinae</name>
    <dbReference type="NCBI Taxonomy" id="1202767"/>
    <lineage>
        <taxon>Archaea</taxon>
        <taxon>Methanobacteriati</taxon>
        <taxon>Methanobacteriota</taxon>
        <taxon>Stenosarchaea group</taxon>
        <taxon>Halobacteria</taxon>
        <taxon>Halobacteriales</taxon>
        <taxon>Haloferacaceae</taxon>
    </lineage>
</organism>
<name>A0A8T4GXN2_9EURY</name>
<feature type="transmembrane region" description="Helical" evidence="1">
    <location>
        <begin position="9"/>
        <end position="29"/>
    </location>
</feature>
<dbReference type="EMBL" id="JAGGLC010000003">
    <property type="protein sequence ID" value="MBP1987190.1"/>
    <property type="molecule type" value="Genomic_DNA"/>
</dbReference>
<proteinExistence type="predicted"/>
<comment type="caution">
    <text evidence="2">The sequence shown here is derived from an EMBL/GenBank/DDBJ whole genome shotgun (WGS) entry which is preliminary data.</text>
</comment>
<gene>
    <name evidence="2" type="ORF">J2753_001688</name>
</gene>
<reference evidence="2" key="1">
    <citation type="submission" date="2021-03" db="EMBL/GenBank/DDBJ databases">
        <title>Genomic Encyclopedia of Type Strains, Phase IV (KMG-IV): sequencing the most valuable type-strain genomes for metagenomic binning, comparative biology and taxonomic classification.</title>
        <authorList>
            <person name="Goeker M."/>
        </authorList>
    </citation>
    <scope>NUCLEOTIDE SEQUENCE</scope>
    <source>
        <strain evidence="2">DSM 26232</strain>
    </source>
</reference>
<dbReference type="AlphaFoldDB" id="A0A8T4GXN2"/>
<dbReference type="RefSeq" id="WP_209491465.1">
    <property type="nucleotide sequence ID" value="NZ_JAGGLC010000003.1"/>
</dbReference>
<evidence type="ECO:0000313" key="3">
    <source>
        <dbReference type="Proteomes" id="UP000823736"/>
    </source>
</evidence>
<keyword evidence="1" id="KW-1133">Transmembrane helix</keyword>
<feature type="transmembrane region" description="Helical" evidence="1">
    <location>
        <begin position="41"/>
        <end position="58"/>
    </location>
</feature>
<dbReference type="Proteomes" id="UP000823736">
    <property type="component" value="Unassembled WGS sequence"/>
</dbReference>
<keyword evidence="1" id="KW-0472">Membrane</keyword>